<evidence type="ECO:0000256" key="6">
    <source>
        <dbReference type="SAM" id="Phobius"/>
    </source>
</evidence>
<dbReference type="RefSeq" id="WP_210185883.1">
    <property type="nucleotide sequence ID" value="NZ_FOSN01000002.1"/>
</dbReference>
<name>A0A1I3WZI0_9HYPH</name>
<evidence type="ECO:0000256" key="1">
    <source>
        <dbReference type="ARBA" id="ARBA00004141"/>
    </source>
</evidence>
<proteinExistence type="inferred from homology"/>
<feature type="transmembrane region" description="Helical" evidence="6">
    <location>
        <begin position="71"/>
        <end position="89"/>
    </location>
</feature>
<evidence type="ECO:0000313" key="8">
    <source>
        <dbReference type="Proteomes" id="UP000198755"/>
    </source>
</evidence>
<evidence type="ECO:0000256" key="5">
    <source>
        <dbReference type="ARBA" id="ARBA00023136"/>
    </source>
</evidence>
<feature type="transmembrane region" description="Helical" evidence="6">
    <location>
        <begin position="136"/>
        <end position="157"/>
    </location>
</feature>
<feature type="transmembrane region" description="Helical" evidence="6">
    <location>
        <begin position="194"/>
        <end position="216"/>
    </location>
</feature>
<keyword evidence="3 6" id="KW-0812">Transmembrane</keyword>
<dbReference type="InterPro" id="IPR022301">
    <property type="entry name" value="Integral_membrane_YjbE"/>
</dbReference>
<keyword evidence="5 6" id="KW-0472">Membrane</keyword>
<sequence>MHPETTAFVIHLVQIIWIDILLSGDNAIVIALACRALPEGSRQRAMWLGAGAAVGMRAAFTVSVVSLMALPFVKIVGGALLLFIAIRLVGEDEEQNAPKAEPSIWAAVRIIVVADLVMSLDNVVAVAAVARGSPVLIFTGLALSIPLIVSGSALVLSMLGRFPVLVWAGAAMLGWIGGEFIASDHDIDAWLRLYAHGLTQAPGPVGAALVLTFAWLRYRLIVRAWR</sequence>
<organism evidence="7 8">
    <name type="scientific">Methylocapsa palsarum</name>
    <dbReference type="NCBI Taxonomy" id="1612308"/>
    <lineage>
        <taxon>Bacteria</taxon>
        <taxon>Pseudomonadati</taxon>
        <taxon>Pseudomonadota</taxon>
        <taxon>Alphaproteobacteria</taxon>
        <taxon>Hyphomicrobiales</taxon>
        <taxon>Beijerinckiaceae</taxon>
        <taxon>Methylocapsa</taxon>
    </lineage>
</organism>
<feature type="transmembrane region" description="Helical" evidence="6">
    <location>
        <begin position="12"/>
        <end position="33"/>
    </location>
</feature>
<protein>
    <submittedName>
        <fullName evidence="7">Integral membrane protein, YjbE family</fullName>
    </submittedName>
</protein>
<reference evidence="7 8" key="1">
    <citation type="submission" date="2016-10" db="EMBL/GenBank/DDBJ databases">
        <authorList>
            <person name="de Groot N.N."/>
        </authorList>
    </citation>
    <scope>NUCLEOTIDE SEQUENCE [LARGE SCALE GENOMIC DNA]</scope>
    <source>
        <strain evidence="7 8">NE2</strain>
    </source>
</reference>
<dbReference type="NCBIfam" id="TIGR03717">
    <property type="entry name" value="R_switched_YjbE"/>
    <property type="match status" value="1"/>
</dbReference>
<dbReference type="GO" id="GO:0016020">
    <property type="term" value="C:membrane"/>
    <property type="evidence" value="ECO:0007669"/>
    <property type="project" value="UniProtKB-SubCell"/>
</dbReference>
<evidence type="ECO:0000256" key="3">
    <source>
        <dbReference type="ARBA" id="ARBA00022692"/>
    </source>
</evidence>
<dbReference type="PANTHER" id="PTHR30238:SF4">
    <property type="entry name" value="SLL1022 PROTEIN"/>
    <property type="match status" value="1"/>
</dbReference>
<dbReference type="InterPro" id="IPR005496">
    <property type="entry name" value="Integral_membrane_TerC"/>
</dbReference>
<dbReference type="PANTHER" id="PTHR30238">
    <property type="entry name" value="MEMBRANE BOUND PREDICTED REDOX MODULATOR"/>
    <property type="match status" value="1"/>
</dbReference>
<evidence type="ECO:0000256" key="4">
    <source>
        <dbReference type="ARBA" id="ARBA00022989"/>
    </source>
</evidence>
<comment type="subcellular location">
    <subcellularLocation>
        <location evidence="1">Membrane</location>
        <topology evidence="1">Multi-pass membrane protein</topology>
    </subcellularLocation>
</comment>
<keyword evidence="8" id="KW-1185">Reference proteome</keyword>
<dbReference type="Proteomes" id="UP000198755">
    <property type="component" value="Unassembled WGS sequence"/>
</dbReference>
<dbReference type="EMBL" id="FOSN01000002">
    <property type="protein sequence ID" value="SFK12760.1"/>
    <property type="molecule type" value="Genomic_DNA"/>
</dbReference>
<dbReference type="STRING" id="1612308.SAMN05444581_102256"/>
<evidence type="ECO:0000313" key="7">
    <source>
        <dbReference type="EMBL" id="SFK12760.1"/>
    </source>
</evidence>
<gene>
    <name evidence="7" type="ORF">SAMN05444581_102256</name>
</gene>
<dbReference type="Pfam" id="PF03741">
    <property type="entry name" value="TerC"/>
    <property type="match status" value="1"/>
</dbReference>
<evidence type="ECO:0000256" key="2">
    <source>
        <dbReference type="ARBA" id="ARBA00007511"/>
    </source>
</evidence>
<dbReference type="AlphaFoldDB" id="A0A1I3WZI0"/>
<feature type="transmembrane region" description="Helical" evidence="6">
    <location>
        <begin position="164"/>
        <end position="182"/>
    </location>
</feature>
<keyword evidence="4 6" id="KW-1133">Transmembrane helix</keyword>
<accession>A0A1I3WZI0</accession>
<comment type="similarity">
    <text evidence="2">Belongs to the TerC family.</text>
</comment>